<protein>
    <recommendedName>
        <fullName evidence="2">C2H2-type domain-containing protein</fullName>
    </recommendedName>
</protein>
<proteinExistence type="predicted"/>
<feature type="region of interest" description="Disordered" evidence="1">
    <location>
        <begin position="239"/>
        <end position="259"/>
    </location>
</feature>
<comment type="caution">
    <text evidence="3">The sequence shown here is derived from an EMBL/GenBank/DDBJ whole genome shotgun (WGS) entry which is preliminary data.</text>
</comment>
<accession>A0ABQ8HHA5</accession>
<name>A0ABQ8HHA5_9ROSI</name>
<organism evidence="3 4">
    <name type="scientific">Xanthoceras sorbifolium</name>
    <dbReference type="NCBI Taxonomy" id="99658"/>
    <lineage>
        <taxon>Eukaryota</taxon>
        <taxon>Viridiplantae</taxon>
        <taxon>Streptophyta</taxon>
        <taxon>Embryophyta</taxon>
        <taxon>Tracheophyta</taxon>
        <taxon>Spermatophyta</taxon>
        <taxon>Magnoliopsida</taxon>
        <taxon>eudicotyledons</taxon>
        <taxon>Gunneridae</taxon>
        <taxon>Pentapetalae</taxon>
        <taxon>rosids</taxon>
        <taxon>malvids</taxon>
        <taxon>Sapindales</taxon>
        <taxon>Sapindaceae</taxon>
        <taxon>Xanthoceroideae</taxon>
        <taxon>Xanthoceras</taxon>
    </lineage>
</organism>
<dbReference type="EMBL" id="JAFEMO010000010">
    <property type="protein sequence ID" value="KAH7560455.1"/>
    <property type="molecule type" value="Genomic_DNA"/>
</dbReference>
<keyword evidence="4" id="KW-1185">Reference proteome</keyword>
<evidence type="ECO:0000313" key="3">
    <source>
        <dbReference type="EMBL" id="KAH7560455.1"/>
    </source>
</evidence>
<dbReference type="Proteomes" id="UP000827721">
    <property type="component" value="Unassembled WGS sequence"/>
</dbReference>
<feature type="compositionally biased region" description="Polar residues" evidence="1">
    <location>
        <begin position="239"/>
        <end position="248"/>
    </location>
</feature>
<reference evidence="3 4" key="1">
    <citation type="submission" date="2021-02" db="EMBL/GenBank/DDBJ databases">
        <title>Plant Genome Project.</title>
        <authorList>
            <person name="Zhang R.-G."/>
        </authorList>
    </citation>
    <scope>NUCLEOTIDE SEQUENCE [LARGE SCALE GENOMIC DNA]</scope>
    <source>
        <tissue evidence="3">Leaves</tissue>
    </source>
</reference>
<feature type="domain" description="C2H2-type" evidence="2">
    <location>
        <begin position="276"/>
        <end position="296"/>
    </location>
</feature>
<evidence type="ECO:0000259" key="2">
    <source>
        <dbReference type="PROSITE" id="PS00028"/>
    </source>
</evidence>
<sequence>MAMNPKSSFLNPKFPSLNSDFNPTHVTMINSHQMVHGHSTIPSFNHQNCSISESSHLGSIGLGQLGLSQIITEVRRTCILPNRVQVHSFINYEFPMQNQIALPPNNLIRGSEFLRTPSTIERFLAPRNNLFHTQTGFISNGATTAHHVEGLIANNNSTTANQGQPNLQNQMPRVKNQGNYRLAEIESNCYPYQLQNQTITTPKSMIYASLINGRNLNLEQNPSLDQLGIMNLQYPNLGKPSTHQTSHTNNNNFEDDHRYDGRTHSLPYKKYGTYNCPRCKGVFPSSQAFAGHMWSHYKYESSAERKRRLAARNKKKNKLHLVPNSRRTQ</sequence>
<evidence type="ECO:0000313" key="4">
    <source>
        <dbReference type="Proteomes" id="UP000827721"/>
    </source>
</evidence>
<gene>
    <name evidence="3" type="ORF">JRO89_XS10G0024000</name>
</gene>
<dbReference type="InterPro" id="IPR013087">
    <property type="entry name" value="Znf_C2H2_type"/>
</dbReference>
<evidence type="ECO:0000256" key="1">
    <source>
        <dbReference type="SAM" id="MobiDB-lite"/>
    </source>
</evidence>
<dbReference type="PROSITE" id="PS00028">
    <property type="entry name" value="ZINC_FINGER_C2H2_1"/>
    <property type="match status" value="1"/>
</dbReference>